<keyword evidence="2" id="KW-1185">Reference proteome</keyword>
<evidence type="ECO:0000313" key="1">
    <source>
        <dbReference type="EMBL" id="MBU5627703.1"/>
    </source>
</evidence>
<protein>
    <submittedName>
        <fullName evidence="1">Uncharacterized protein</fullName>
    </submittedName>
</protein>
<name>A0ABS6FCB2_9FIRM</name>
<evidence type="ECO:0000313" key="2">
    <source>
        <dbReference type="Proteomes" id="UP000787672"/>
    </source>
</evidence>
<gene>
    <name evidence="1" type="ORF">KQI82_12365</name>
</gene>
<comment type="caution">
    <text evidence="1">The sequence shown here is derived from an EMBL/GenBank/DDBJ whole genome shotgun (WGS) entry which is preliminary data.</text>
</comment>
<dbReference type="RefSeq" id="WP_216633047.1">
    <property type="nucleotide sequence ID" value="NZ_JAHLQN010000001.1"/>
</dbReference>
<organism evidence="1 2">
    <name type="scientific">Dysosmobacter acutus</name>
    <dbReference type="NCBI Taxonomy" id="2841504"/>
    <lineage>
        <taxon>Bacteria</taxon>
        <taxon>Bacillati</taxon>
        <taxon>Bacillota</taxon>
        <taxon>Clostridia</taxon>
        <taxon>Eubacteriales</taxon>
        <taxon>Oscillospiraceae</taxon>
        <taxon>Dysosmobacter</taxon>
    </lineage>
</organism>
<sequence>MTQLICGGVRLPQTSHDNYKCYPSQLGKQIEMISGRIVTEVRGTVQIIEYSYDKMPDEIYTALLAVLRSKQAFPVVYLPDDSDVMMSSQFICTAFPTPTFAFDVSGKAVWHNTAFTLREVAPHD</sequence>
<proteinExistence type="predicted"/>
<dbReference type="Proteomes" id="UP000787672">
    <property type="component" value="Unassembled WGS sequence"/>
</dbReference>
<dbReference type="EMBL" id="JAHLQN010000001">
    <property type="protein sequence ID" value="MBU5627703.1"/>
    <property type="molecule type" value="Genomic_DNA"/>
</dbReference>
<accession>A0ABS6FCB2</accession>
<reference evidence="1 2" key="1">
    <citation type="submission" date="2021-06" db="EMBL/GenBank/DDBJ databases">
        <authorList>
            <person name="Sun Q."/>
            <person name="Li D."/>
        </authorList>
    </citation>
    <scope>NUCLEOTIDE SEQUENCE [LARGE SCALE GENOMIC DNA]</scope>
    <source>
        <strain evidence="1 2">MSJ-2</strain>
    </source>
</reference>